<evidence type="ECO:0000256" key="2">
    <source>
        <dbReference type="ARBA" id="ARBA00005998"/>
    </source>
</evidence>
<reference evidence="19" key="1">
    <citation type="submission" date="2017-02" db="UniProtKB">
        <authorList>
            <consortium name="WormBaseParasite"/>
        </authorList>
    </citation>
    <scope>IDENTIFICATION</scope>
</reference>
<evidence type="ECO:0000313" key="19">
    <source>
        <dbReference type="WBParaSite" id="ASIM_0001670601-mRNA-1"/>
    </source>
</evidence>
<keyword evidence="11 14" id="KW-0539">Nucleus</keyword>
<evidence type="ECO:0000256" key="14">
    <source>
        <dbReference type="PROSITE-ProRule" id="PRU00267"/>
    </source>
</evidence>
<feature type="domain" description="HMG box" evidence="16">
    <location>
        <begin position="93"/>
        <end position="161"/>
    </location>
</feature>
<dbReference type="WBParaSite" id="ASIM_0001670601-mRNA-1">
    <property type="protein sequence ID" value="ASIM_0001670601-mRNA-1"/>
    <property type="gene ID" value="ASIM_0001670601"/>
</dbReference>
<dbReference type="EMBL" id="UYRR01032816">
    <property type="protein sequence ID" value="VDK56889.1"/>
    <property type="molecule type" value="Genomic_DNA"/>
</dbReference>
<proteinExistence type="inferred from homology"/>
<dbReference type="GO" id="GO:0005516">
    <property type="term" value="F:calmodulin binding"/>
    <property type="evidence" value="ECO:0007669"/>
    <property type="project" value="UniProtKB-KW"/>
</dbReference>
<evidence type="ECO:0000256" key="4">
    <source>
        <dbReference type="ARBA" id="ARBA00022782"/>
    </source>
</evidence>
<evidence type="ECO:0000313" key="17">
    <source>
        <dbReference type="EMBL" id="VDK56889.1"/>
    </source>
</evidence>
<dbReference type="Proteomes" id="UP000267096">
    <property type="component" value="Unassembled WGS sequence"/>
</dbReference>
<dbReference type="Pfam" id="PF00505">
    <property type="entry name" value="HMG_box"/>
    <property type="match status" value="1"/>
</dbReference>
<evidence type="ECO:0000259" key="16">
    <source>
        <dbReference type="PROSITE" id="PS50118"/>
    </source>
</evidence>
<feature type="region of interest" description="Disordered" evidence="15">
    <location>
        <begin position="158"/>
        <end position="196"/>
    </location>
</feature>
<dbReference type="InterPro" id="IPR009071">
    <property type="entry name" value="HMG_box_dom"/>
</dbReference>
<evidence type="ECO:0000256" key="12">
    <source>
        <dbReference type="ARBA" id="ARBA00032498"/>
    </source>
</evidence>
<evidence type="ECO:0000256" key="5">
    <source>
        <dbReference type="ARBA" id="ARBA00022860"/>
    </source>
</evidence>
<dbReference type="GO" id="GO:0000978">
    <property type="term" value="F:RNA polymerase II cis-regulatory region sequence-specific DNA binding"/>
    <property type="evidence" value="ECO:0007669"/>
    <property type="project" value="TreeGrafter"/>
</dbReference>
<organism evidence="19">
    <name type="scientific">Anisakis simplex</name>
    <name type="common">Herring worm</name>
    <dbReference type="NCBI Taxonomy" id="6269"/>
    <lineage>
        <taxon>Eukaryota</taxon>
        <taxon>Metazoa</taxon>
        <taxon>Ecdysozoa</taxon>
        <taxon>Nematoda</taxon>
        <taxon>Chromadorea</taxon>
        <taxon>Rhabditida</taxon>
        <taxon>Spirurina</taxon>
        <taxon>Ascaridomorpha</taxon>
        <taxon>Ascaridoidea</taxon>
        <taxon>Anisakidae</taxon>
        <taxon>Anisakis</taxon>
        <taxon>Anisakis simplex complex</taxon>
    </lineage>
</organism>
<feature type="region of interest" description="Disordered" evidence="15">
    <location>
        <begin position="34"/>
        <end position="68"/>
    </location>
</feature>
<dbReference type="InterPro" id="IPR036910">
    <property type="entry name" value="HMG_box_dom_sf"/>
</dbReference>
<dbReference type="InterPro" id="IPR050140">
    <property type="entry name" value="SRY-related_HMG-box_TF-like"/>
</dbReference>
<keyword evidence="6" id="KW-0726">Sexual differentiation</keyword>
<comment type="subcellular location">
    <subcellularLocation>
        <location evidence="1">Nucleus speckle</location>
    </subcellularLocation>
</comment>
<dbReference type="PROSITE" id="PS50118">
    <property type="entry name" value="HMG_BOX_2"/>
    <property type="match status" value="1"/>
</dbReference>
<name>A0A0M3K6W5_ANISI</name>
<dbReference type="CDD" id="cd22004">
    <property type="entry name" value="HMG-box_SOX"/>
    <property type="match status" value="1"/>
</dbReference>
<evidence type="ECO:0000256" key="13">
    <source>
        <dbReference type="ARBA" id="ARBA00045821"/>
    </source>
</evidence>
<keyword evidence="5" id="KW-0112">Calmodulin-binding</keyword>
<dbReference type="AlphaFoldDB" id="A0A0M3K6W5"/>
<gene>
    <name evidence="17" type="ORF">ASIM_LOCUS16113</name>
</gene>
<keyword evidence="8 14" id="KW-0238">DNA-binding</keyword>
<keyword evidence="10" id="KW-0804">Transcription</keyword>
<feature type="compositionally biased region" description="Low complexity" evidence="15">
    <location>
        <begin position="42"/>
        <end position="60"/>
    </location>
</feature>
<evidence type="ECO:0000256" key="6">
    <source>
        <dbReference type="ARBA" id="ARBA00022928"/>
    </source>
</evidence>
<evidence type="ECO:0000256" key="15">
    <source>
        <dbReference type="SAM" id="MobiDB-lite"/>
    </source>
</evidence>
<dbReference type="PANTHER" id="PTHR10270:SF161">
    <property type="entry name" value="SEX-DETERMINING REGION Y PROTEIN"/>
    <property type="match status" value="1"/>
</dbReference>
<keyword evidence="7" id="KW-0805">Transcription regulation</keyword>
<evidence type="ECO:0000256" key="9">
    <source>
        <dbReference type="ARBA" id="ARBA00023159"/>
    </source>
</evidence>
<reference evidence="17 18" key="2">
    <citation type="submission" date="2018-11" db="EMBL/GenBank/DDBJ databases">
        <authorList>
            <consortium name="Pathogen Informatics"/>
        </authorList>
    </citation>
    <scope>NUCLEOTIDE SEQUENCE [LARGE SCALE GENOMIC DNA]</scope>
</reference>
<dbReference type="FunFam" id="1.10.30.10:FF:000003">
    <property type="entry name" value="Putative transcription factor SOX-6"/>
    <property type="match status" value="1"/>
</dbReference>
<feature type="DNA-binding region" description="HMG box" evidence="14">
    <location>
        <begin position="93"/>
        <end position="161"/>
    </location>
</feature>
<dbReference type="PANTHER" id="PTHR10270">
    <property type="entry name" value="SOX TRANSCRIPTION FACTOR"/>
    <property type="match status" value="1"/>
</dbReference>
<evidence type="ECO:0000256" key="11">
    <source>
        <dbReference type="ARBA" id="ARBA00023242"/>
    </source>
</evidence>
<evidence type="ECO:0000256" key="10">
    <source>
        <dbReference type="ARBA" id="ARBA00023163"/>
    </source>
</evidence>
<evidence type="ECO:0000256" key="7">
    <source>
        <dbReference type="ARBA" id="ARBA00023015"/>
    </source>
</evidence>
<dbReference type="GO" id="GO:0016607">
    <property type="term" value="C:nuclear speck"/>
    <property type="evidence" value="ECO:0007669"/>
    <property type="project" value="UniProtKB-SubCell"/>
</dbReference>
<accession>A0A0M3K6W5</accession>
<protein>
    <recommendedName>
        <fullName evidence="3">Sex-determining region Y protein</fullName>
    </recommendedName>
    <alternativeName>
        <fullName evidence="12">Testis-determining factor</fullName>
    </alternativeName>
</protein>
<feature type="compositionally biased region" description="Low complexity" evidence="15">
    <location>
        <begin position="174"/>
        <end position="192"/>
    </location>
</feature>
<dbReference type="OrthoDB" id="6247875at2759"/>
<dbReference type="GO" id="GO:0001228">
    <property type="term" value="F:DNA-binding transcription activator activity, RNA polymerase II-specific"/>
    <property type="evidence" value="ECO:0007669"/>
    <property type="project" value="TreeGrafter"/>
</dbReference>
<evidence type="ECO:0000256" key="8">
    <source>
        <dbReference type="ARBA" id="ARBA00023125"/>
    </source>
</evidence>
<evidence type="ECO:0000313" key="18">
    <source>
        <dbReference type="Proteomes" id="UP000267096"/>
    </source>
</evidence>
<dbReference type="SMART" id="SM00398">
    <property type="entry name" value="HMG"/>
    <property type="match status" value="1"/>
</dbReference>
<dbReference type="Gene3D" id="1.10.30.10">
    <property type="entry name" value="High mobility group box domain"/>
    <property type="match status" value="1"/>
</dbReference>
<evidence type="ECO:0000256" key="3">
    <source>
        <dbReference type="ARBA" id="ARBA00019052"/>
    </source>
</evidence>
<comment type="similarity">
    <text evidence="2">Belongs to the SRY family.</text>
</comment>
<dbReference type="GO" id="GO:0007548">
    <property type="term" value="P:sex differentiation"/>
    <property type="evidence" value="ECO:0007669"/>
    <property type="project" value="UniProtKB-KW"/>
</dbReference>
<feature type="compositionally biased region" description="Basic residues" evidence="15">
    <location>
        <begin position="163"/>
        <end position="172"/>
    </location>
</feature>
<sequence>MLHMSQVLDHHLSSTNTDLKSCWSTSSGDTISMSNDLRALHSPSTSSSSTASGCSSGTSPKQSTWQRNASDGLMQCANGFFREPDRMENGEKIKRPMNAFMVWSQIRRAQIANQDGKMHNSQISKELGIEWRKMNAEQKAPYIQRAKDLRDELMRQHPDYVYRPKRKPRLRQKSSSSVRPLNASSSSSAASSLNIPQTLTSTPNKLIQIPSTVSINSHLQTIPQLQSQPSSNPDPNSTTQFLLSAATAAAAAAQQQQSILLAAYQAQQLLASSNKFNDIHNDKIFDKISEATQKYTATENSSTPLLTPSVNLSAMLNPTSVSSLDDTRNFTDAVAYLNAHFNPLFLQQLSNSFMLTNSSSHSRSQ</sequence>
<keyword evidence="9" id="KW-0010">Activator</keyword>
<dbReference type="SUPFAM" id="SSF47095">
    <property type="entry name" value="HMG-box"/>
    <property type="match status" value="1"/>
</dbReference>
<dbReference type="GO" id="GO:0030154">
    <property type="term" value="P:cell differentiation"/>
    <property type="evidence" value="ECO:0007669"/>
    <property type="project" value="UniProtKB-KW"/>
</dbReference>
<keyword evidence="18" id="KW-1185">Reference proteome</keyword>
<comment type="function">
    <text evidence="13">Transcriptional regulator that controls a genetic switch in male development. It is necessary and sufficient for initiating male sex determination by directing the development of supporting cell precursors (pre-Sertoli cells) as Sertoli rather than granulosa cells. Involved in different aspects of gene regulation including promoter activation or repression. Binds to the DNA consensus sequence 5'-[AT]AACAA[AT]-3'. SRY HMG box recognizes DNA by partial intercalation in the minor groove and promotes DNA bending. Also involved in pre-mRNA splicing. In male adult brain involved in the maintenance of motor functions of dopaminergic neurons.</text>
</comment>
<evidence type="ECO:0000256" key="1">
    <source>
        <dbReference type="ARBA" id="ARBA00004324"/>
    </source>
</evidence>
<keyword evidence="4" id="KW-0221">Differentiation</keyword>